<feature type="compositionally biased region" description="Low complexity" evidence="2">
    <location>
        <begin position="11"/>
        <end position="20"/>
    </location>
</feature>
<dbReference type="Pfam" id="PF13243">
    <property type="entry name" value="SQHop_cyclase_C"/>
    <property type="match status" value="1"/>
</dbReference>
<evidence type="ECO:0000256" key="1">
    <source>
        <dbReference type="ARBA" id="ARBA00022723"/>
    </source>
</evidence>
<dbReference type="InterPro" id="IPR008930">
    <property type="entry name" value="Terpenoid_cyclase/PrenylTrfase"/>
</dbReference>
<evidence type="ECO:0000256" key="2">
    <source>
        <dbReference type="SAM" id="MobiDB-lite"/>
    </source>
</evidence>
<proteinExistence type="predicted"/>
<name>A0ABP7JDS0_9ACTN</name>
<dbReference type="Proteomes" id="UP001501009">
    <property type="component" value="Unassembled WGS sequence"/>
</dbReference>
<reference evidence="5" key="1">
    <citation type="journal article" date="2019" name="Int. J. Syst. Evol. Microbiol.">
        <title>The Global Catalogue of Microorganisms (GCM) 10K type strain sequencing project: providing services to taxonomists for standard genome sequencing and annotation.</title>
        <authorList>
            <consortium name="The Broad Institute Genomics Platform"/>
            <consortium name="The Broad Institute Genome Sequencing Center for Infectious Disease"/>
            <person name="Wu L."/>
            <person name="Ma J."/>
        </authorList>
    </citation>
    <scope>NUCLEOTIDE SEQUENCE [LARGE SCALE GENOMIC DNA]</scope>
    <source>
        <strain evidence="5">JCM 17138</strain>
    </source>
</reference>
<dbReference type="EMBL" id="BAABDE010000042">
    <property type="protein sequence ID" value="GAA3842166.1"/>
    <property type="molecule type" value="Genomic_DNA"/>
</dbReference>
<sequence>MTATSQSLQHGAAGPRAAAAGGSTRLGECVAKLTAHLVTHIDDRGAVQEACGSRVLESALMLALLRRERIYPGTRKSLARFLQSQREDRALTALERQLADICLSDRPPQVEVEALLGGFEHFTAARKRLMFDTYLMVLGATPPDEKVNLSAVEYHGHASWVGVTLSAVKILHAYGRGRPDLLREQDREFLTSQVEDGSRREVWEGHLSAHLLALHAVNRFLPGSRLVREDIDRILQHRNPDGGLPFITDMTVWLTALAGLALTRVDTDPALLRRMGDYLAIHQAPDGGWSYTESVTQTDVDDTSCSAEFLSALDPSRYADELNRAGRYLTHIANEDGGFPTYRRGHASEITMTANAISALAPDWDRHAALLEPAVAFLLRTQKPDGTFERSWSRADAYAISRALHALSLAPHRHVARFRTGISQVSTLALRYLEGAQNPDGGWGHRSGDPSDPISTAHALTASLPSGSAPWRLSGVRYLMDQQEPDGGFTSVPDQAAPRPIPYDFPVLADIFVLKALGNTHHLLSQGAHPTERTS</sequence>
<feature type="region of interest" description="Disordered" evidence="2">
    <location>
        <begin position="1"/>
        <end position="20"/>
    </location>
</feature>
<dbReference type="CDD" id="cd00688">
    <property type="entry name" value="ISOPREN_C2_like"/>
    <property type="match status" value="1"/>
</dbReference>
<dbReference type="SUPFAM" id="SSF48239">
    <property type="entry name" value="Terpenoid cyclases/Protein prenyltransferases"/>
    <property type="match status" value="1"/>
</dbReference>
<dbReference type="Gene3D" id="1.50.10.20">
    <property type="match status" value="2"/>
</dbReference>
<keyword evidence="5" id="KW-1185">Reference proteome</keyword>
<dbReference type="InterPro" id="IPR032696">
    <property type="entry name" value="SQ_cyclase_C"/>
</dbReference>
<comment type="caution">
    <text evidence="4">The sequence shown here is derived from an EMBL/GenBank/DDBJ whole genome shotgun (WGS) entry which is preliminary data.</text>
</comment>
<accession>A0ABP7JDS0</accession>
<evidence type="ECO:0000259" key="3">
    <source>
        <dbReference type="Pfam" id="PF13243"/>
    </source>
</evidence>
<gene>
    <name evidence="4" type="ORF">GCM10022403_087770</name>
</gene>
<evidence type="ECO:0000313" key="5">
    <source>
        <dbReference type="Proteomes" id="UP001501009"/>
    </source>
</evidence>
<feature type="domain" description="Squalene cyclase C-terminal" evidence="3">
    <location>
        <begin position="353"/>
        <end position="493"/>
    </location>
</feature>
<keyword evidence="1" id="KW-0479">Metal-binding</keyword>
<protein>
    <recommendedName>
        <fullName evidence="3">Squalene cyclase C-terminal domain-containing protein</fullName>
    </recommendedName>
</protein>
<organism evidence="4 5">
    <name type="scientific">Streptomyces coacervatus</name>
    <dbReference type="NCBI Taxonomy" id="647381"/>
    <lineage>
        <taxon>Bacteria</taxon>
        <taxon>Bacillati</taxon>
        <taxon>Actinomycetota</taxon>
        <taxon>Actinomycetes</taxon>
        <taxon>Kitasatosporales</taxon>
        <taxon>Streptomycetaceae</taxon>
        <taxon>Streptomyces</taxon>
    </lineage>
</organism>
<evidence type="ECO:0000313" key="4">
    <source>
        <dbReference type="EMBL" id="GAA3842166.1"/>
    </source>
</evidence>